<sequence length="82" mass="9414">MHDRCSIWNFVWYSVFTVLYSAIGDVFGRTRMKTAWMRSSRSEIILSQLDLDNSSERTCVALIVPIPLVLIKTRGIEVCVDC</sequence>
<dbReference type="Proteomes" id="UP000184383">
    <property type="component" value="Unassembled WGS sequence"/>
</dbReference>
<evidence type="ECO:0000313" key="3">
    <source>
        <dbReference type="Proteomes" id="UP000184383"/>
    </source>
</evidence>
<protein>
    <submittedName>
        <fullName evidence="2">Uncharacterized protein</fullName>
    </submittedName>
</protein>
<feature type="transmembrane region" description="Helical" evidence="1">
    <location>
        <begin position="6"/>
        <end position="28"/>
    </location>
</feature>
<dbReference type="AlphaFoldDB" id="A0A1L9RD22"/>
<name>A0A1L9RD22_ASPWE</name>
<accession>A0A1L9RD22</accession>
<gene>
    <name evidence="2" type="ORF">ASPWEDRAFT_42855</name>
</gene>
<keyword evidence="1" id="KW-0812">Transmembrane</keyword>
<keyword evidence="3" id="KW-1185">Reference proteome</keyword>
<evidence type="ECO:0000313" key="2">
    <source>
        <dbReference type="EMBL" id="OJJ32826.1"/>
    </source>
</evidence>
<reference evidence="3" key="1">
    <citation type="journal article" date="2017" name="Genome Biol.">
        <title>Comparative genomics reveals high biological diversity and specific adaptations in the industrially and medically important fungal genus Aspergillus.</title>
        <authorList>
            <person name="de Vries R.P."/>
            <person name="Riley R."/>
            <person name="Wiebenga A."/>
            <person name="Aguilar-Osorio G."/>
            <person name="Amillis S."/>
            <person name="Uchima C.A."/>
            <person name="Anderluh G."/>
            <person name="Asadollahi M."/>
            <person name="Askin M."/>
            <person name="Barry K."/>
            <person name="Battaglia E."/>
            <person name="Bayram O."/>
            <person name="Benocci T."/>
            <person name="Braus-Stromeyer S.A."/>
            <person name="Caldana C."/>
            <person name="Canovas D."/>
            <person name="Cerqueira G.C."/>
            <person name="Chen F."/>
            <person name="Chen W."/>
            <person name="Choi C."/>
            <person name="Clum A."/>
            <person name="Dos Santos R.A."/>
            <person name="Damasio A.R."/>
            <person name="Diallinas G."/>
            <person name="Emri T."/>
            <person name="Fekete E."/>
            <person name="Flipphi M."/>
            <person name="Freyberg S."/>
            <person name="Gallo A."/>
            <person name="Gournas C."/>
            <person name="Habgood R."/>
            <person name="Hainaut M."/>
            <person name="Harispe M.L."/>
            <person name="Henrissat B."/>
            <person name="Hilden K.S."/>
            <person name="Hope R."/>
            <person name="Hossain A."/>
            <person name="Karabika E."/>
            <person name="Karaffa L."/>
            <person name="Karanyi Z."/>
            <person name="Krasevec N."/>
            <person name="Kuo A."/>
            <person name="Kusch H."/>
            <person name="LaButti K."/>
            <person name="Lagendijk E.L."/>
            <person name="Lapidus A."/>
            <person name="Levasseur A."/>
            <person name="Lindquist E."/>
            <person name="Lipzen A."/>
            <person name="Logrieco A.F."/>
            <person name="MacCabe A."/>
            <person name="Maekelae M.R."/>
            <person name="Malavazi I."/>
            <person name="Melin P."/>
            <person name="Meyer V."/>
            <person name="Mielnichuk N."/>
            <person name="Miskei M."/>
            <person name="Molnar A.P."/>
            <person name="Mule G."/>
            <person name="Ngan C.Y."/>
            <person name="Orejas M."/>
            <person name="Orosz E."/>
            <person name="Ouedraogo J.P."/>
            <person name="Overkamp K.M."/>
            <person name="Park H.-S."/>
            <person name="Perrone G."/>
            <person name="Piumi F."/>
            <person name="Punt P.J."/>
            <person name="Ram A.F."/>
            <person name="Ramon A."/>
            <person name="Rauscher S."/>
            <person name="Record E."/>
            <person name="Riano-Pachon D.M."/>
            <person name="Robert V."/>
            <person name="Roehrig J."/>
            <person name="Ruller R."/>
            <person name="Salamov A."/>
            <person name="Salih N.S."/>
            <person name="Samson R.A."/>
            <person name="Sandor E."/>
            <person name="Sanguinetti M."/>
            <person name="Schuetze T."/>
            <person name="Sepcic K."/>
            <person name="Shelest E."/>
            <person name="Sherlock G."/>
            <person name="Sophianopoulou V."/>
            <person name="Squina F.M."/>
            <person name="Sun H."/>
            <person name="Susca A."/>
            <person name="Todd R.B."/>
            <person name="Tsang A."/>
            <person name="Unkles S.E."/>
            <person name="van de Wiele N."/>
            <person name="van Rossen-Uffink D."/>
            <person name="Oliveira J.V."/>
            <person name="Vesth T.C."/>
            <person name="Visser J."/>
            <person name="Yu J.-H."/>
            <person name="Zhou M."/>
            <person name="Andersen M.R."/>
            <person name="Archer D.B."/>
            <person name="Baker S.E."/>
            <person name="Benoit I."/>
            <person name="Brakhage A.A."/>
            <person name="Braus G.H."/>
            <person name="Fischer R."/>
            <person name="Frisvad J.C."/>
            <person name="Goldman G.H."/>
            <person name="Houbraken J."/>
            <person name="Oakley B."/>
            <person name="Pocsi I."/>
            <person name="Scazzocchio C."/>
            <person name="Seiboth B."/>
            <person name="vanKuyk P.A."/>
            <person name="Wortman J."/>
            <person name="Dyer P.S."/>
            <person name="Grigoriev I.V."/>
        </authorList>
    </citation>
    <scope>NUCLEOTIDE SEQUENCE [LARGE SCALE GENOMIC DNA]</scope>
    <source>
        <strain evidence="3">DTO 134E9</strain>
    </source>
</reference>
<keyword evidence="1" id="KW-0472">Membrane</keyword>
<dbReference type="GeneID" id="63751728"/>
<proteinExistence type="predicted"/>
<dbReference type="VEuPathDB" id="FungiDB:ASPWEDRAFT_42855"/>
<dbReference type="OrthoDB" id="10559829at2759"/>
<dbReference type="EMBL" id="KV878214">
    <property type="protein sequence ID" value="OJJ32826.1"/>
    <property type="molecule type" value="Genomic_DNA"/>
</dbReference>
<organism evidence="2 3">
    <name type="scientific">Aspergillus wentii DTO 134E9</name>
    <dbReference type="NCBI Taxonomy" id="1073089"/>
    <lineage>
        <taxon>Eukaryota</taxon>
        <taxon>Fungi</taxon>
        <taxon>Dikarya</taxon>
        <taxon>Ascomycota</taxon>
        <taxon>Pezizomycotina</taxon>
        <taxon>Eurotiomycetes</taxon>
        <taxon>Eurotiomycetidae</taxon>
        <taxon>Eurotiales</taxon>
        <taxon>Aspergillaceae</taxon>
        <taxon>Aspergillus</taxon>
        <taxon>Aspergillus subgen. Cremei</taxon>
    </lineage>
</organism>
<dbReference type="RefSeq" id="XP_040686503.1">
    <property type="nucleotide sequence ID" value="XM_040835880.1"/>
</dbReference>
<keyword evidence="1" id="KW-1133">Transmembrane helix</keyword>
<evidence type="ECO:0000256" key="1">
    <source>
        <dbReference type="SAM" id="Phobius"/>
    </source>
</evidence>